<evidence type="ECO:0000259" key="1">
    <source>
        <dbReference type="Pfam" id="PF00704"/>
    </source>
</evidence>
<name>A0A3G4ZU61_9VIRU</name>
<feature type="domain" description="GH18" evidence="1">
    <location>
        <begin position="35"/>
        <end position="190"/>
    </location>
</feature>
<proteinExistence type="predicted"/>
<dbReference type="Gene3D" id="3.20.20.80">
    <property type="entry name" value="Glycosidases"/>
    <property type="match status" value="1"/>
</dbReference>
<sequence length="372" mass="42143">MEFFYLNCQATRQEYFEENNKAFVGAWVSDIACGKGLKHVLLASALPQDWPNETNFFNKIQGTFSPNMSDGYTKYLLSVGGSNATENGWTNFLNNPEDTADKLTKMFKDRGIVGIDFDLEGNTPNHQQKIKQLVRRLKNNNPNYIIVYTVLVSSSNTYADLIKDNQMDYVAVMLYNGGMYEANSSGWGCDWDTWAELFLSKCQVCKCSPLNKTCTEYCKSLDMSKLENKIVMAVIIDTKYKKVNTTDMKKAMDLGKKYNASGIYIWVLPGWEYGKSQSDFCGILLTEMRNYNATINNYFDIGTCPLTCNNEPSPAKECDEPSKPCNSKCNKCVATECGKKIQQYTDKDCIPCGLQGQTWWPCNMKGFCECKE</sequence>
<dbReference type="EMBL" id="MK072077">
    <property type="protein sequence ID" value="AYV78427.1"/>
    <property type="molecule type" value="Genomic_DNA"/>
</dbReference>
<reference evidence="2" key="1">
    <citation type="submission" date="2018-10" db="EMBL/GenBank/DDBJ databases">
        <title>Hidden diversity of soil giant viruses.</title>
        <authorList>
            <person name="Schulz F."/>
            <person name="Alteio L."/>
            <person name="Goudeau D."/>
            <person name="Ryan E.M."/>
            <person name="Malmstrom R.R."/>
            <person name="Blanchard J."/>
            <person name="Woyke T."/>
        </authorList>
    </citation>
    <scope>NUCLEOTIDE SEQUENCE</scope>
    <source>
        <strain evidence="2">EDV1</strain>
    </source>
</reference>
<dbReference type="SUPFAM" id="SSF51445">
    <property type="entry name" value="(Trans)glycosidases"/>
    <property type="match status" value="1"/>
</dbReference>
<organism evidence="2">
    <name type="scientific">Edafosvirus sp</name>
    <dbReference type="NCBI Taxonomy" id="2487765"/>
    <lineage>
        <taxon>Viruses</taxon>
        <taxon>Varidnaviria</taxon>
        <taxon>Bamfordvirae</taxon>
        <taxon>Nucleocytoviricota</taxon>
        <taxon>Megaviricetes</taxon>
        <taxon>Imitervirales</taxon>
        <taxon>Mimiviridae</taxon>
        <taxon>Klosneuvirinae</taxon>
    </lineage>
</organism>
<evidence type="ECO:0000313" key="2">
    <source>
        <dbReference type="EMBL" id="AYV78427.1"/>
    </source>
</evidence>
<dbReference type="Pfam" id="PF00704">
    <property type="entry name" value="Glyco_hydro_18"/>
    <property type="match status" value="1"/>
</dbReference>
<protein>
    <recommendedName>
        <fullName evidence="1">GH18 domain-containing protein</fullName>
    </recommendedName>
</protein>
<gene>
    <name evidence="2" type="ORF">Edafosvirus12_26</name>
</gene>
<dbReference type="InterPro" id="IPR017853">
    <property type="entry name" value="GH"/>
</dbReference>
<accession>A0A3G4ZU61</accession>
<dbReference type="InterPro" id="IPR001223">
    <property type="entry name" value="Glyco_hydro18_cat"/>
</dbReference>
<dbReference type="GO" id="GO:0005975">
    <property type="term" value="P:carbohydrate metabolic process"/>
    <property type="evidence" value="ECO:0007669"/>
    <property type="project" value="InterPro"/>
</dbReference>